<comment type="caution">
    <text evidence="5">The sequence shown here is derived from an EMBL/GenBank/DDBJ whole genome shotgun (WGS) entry which is preliminary data.</text>
</comment>
<evidence type="ECO:0000256" key="1">
    <source>
        <dbReference type="ARBA" id="ARBA00023015"/>
    </source>
</evidence>
<dbReference type="SMART" id="SM00895">
    <property type="entry name" value="FCD"/>
    <property type="match status" value="1"/>
</dbReference>
<dbReference type="SUPFAM" id="SSF46785">
    <property type="entry name" value="Winged helix' DNA-binding domain"/>
    <property type="match status" value="1"/>
</dbReference>
<feature type="domain" description="HTH gntR-type" evidence="4">
    <location>
        <begin position="17"/>
        <end position="84"/>
    </location>
</feature>
<dbReference type="Pfam" id="PF00392">
    <property type="entry name" value="GntR"/>
    <property type="match status" value="1"/>
</dbReference>
<gene>
    <name evidence="5" type="ORF">GTZ99_06290</name>
</gene>
<dbReference type="EMBL" id="JAAAPO010000002">
    <property type="protein sequence ID" value="NBC36165.1"/>
    <property type="molecule type" value="Genomic_DNA"/>
</dbReference>
<reference evidence="6" key="1">
    <citation type="submission" date="2020-01" db="EMBL/GenBank/DDBJ databases">
        <title>Sphingomonas sp. strain CSW-10.</title>
        <authorList>
            <person name="Chen W.-M."/>
        </authorList>
    </citation>
    <scope>NUCLEOTIDE SEQUENCE [LARGE SCALE GENOMIC DNA]</scope>
    <source>
        <strain evidence="6">FSY-8</strain>
    </source>
</reference>
<keyword evidence="6" id="KW-1185">Reference proteome</keyword>
<evidence type="ECO:0000313" key="5">
    <source>
        <dbReference type="EMBL" id="NBC36165.1"/>
    </source>
</evidence>
<dbReference type="RefSeq" id="WP_161717410.1">
    <property type="nucleotide sequence ID" value="NZ_JAAAPO010000002.1"/>
</dbReference>
<dbReference type="InterPro" id="IPR008920">
    <property type="entry name" value="TF_FadR/GntR_C"/>
</dbReference>
<protein>
    <submittedName>
        <fullName evidence="5">FCD domain-containing protein</fullName>
    </submittedName>
</protein>
<dbReference type="Proteomes" id="UP000753724">
    <property type="component" value="Unassembled WGS sequence"/>
</dbReference>
<dbReference type="SMART" id="SM00345">
    <property type="entry name" value="HTH_GNTR"/>
    <property type="match status" value="1"/>
</dbReference>
<dbReference type="Pfam" id="PF07729">
    <property type="entry name" value="FCD"/>
    <property type="match status" value="1"/>
</dbReference>
<dbReference type="InterPro" id="IPR036390">
    <property type="entry name" value="WH_DNA-bd_sf"/>
</dbReference>
<evidence type="ECO:0000313" key="6">
    <source>
        <dbReference type="Proteomes" id="UP000753724"/>
    </source>
</evidence>
<dbReference type="Gene3D" id="1.10.10.10">
    <property type="entry name" value="Winged helix-like DNA-binding domain superfamily/Winged helix DNA-binding domain"/>
    <property type="match status" value="1"/>
</dbReference>
<evidence type="ECO:0000259" key="4">
    <source>
        <dbReference type="PROSITE" id="PS50949"/>
    </source>
</evidence>
<dbReference type="SUPFAM" id="SSF48008">
    <property type="entry name" value="GntR ligand-binding domain-like"/>
    <property type="match status" value="1"/>
</dbReference>
<dbReference type="Gene3D" id="1.20.120.530">
    <property type="entry name" value="GntR ligand-binding domain-like"/>
    <property type="match status" value="1"/>
</dbReference>
<proteinExistence type="predicted"/>
<dbReference type="PANTHER" id="PTHR43537">
    <property type="entry name" value="TRANSCRIPTIONAL REGULATOR, GNTR FAMILY"/>
    <property type="match status" value="1"/>
</dbReference>
<keyword evidence="3" id="KW-0804">Transcription</keyword>
<dbReference type="CDD" id="cd07377">
    <property type="entry name" value="WHTH_GntR"/>
    <property type="match status" value="1"/>
</dbReference>
<evidence type="ECO:0000256" key="3">
    <source>
        <dbReference type="ARBA" id="ARBA00023163"/>
    </source>
</evidence>
<accession>A0ABW9XCE3</accession>
<keyword evidence="1" id="KW-0805">Transcription regulation</keyword>
<dbReference type="PANTHER" id="PTHR43537:SF49">
    <property type="entry name" value="TRANSCRIPTIONAL REGULATORY PROTEIN"/>
    <property type="match status" value="1"/>
</dbReference>
<dbReference type="InterPro" id="IPR000524">
    <property type="entry name" value="Tscrpt_reg_HTH_GntR"/>
</dbReference>
<dbReference type="PROSITE" id="PS50949">
    <property type="entry name" value="HTH_GNTR"/>
    <property type="match status" value="1"/>
</dbReference>
<sequence>MSPTPIDPPALPLPGTAPNGTEVANWIRQRIRTGRFVPGQRLVEVDIIRQTGASRTKVREALKRLEGEGLVAIEEFRGASVRSATIEEVRQIYRARMALEGISAGDFARYASAQDRQRLIDLQAELDLCVEQRLPDKFGRLNGEWHRLIVEGSGNLQIAELLQRLNVPIHRLLFESFYDEQRLRTANADHRAMVDLIMAGDADGAEAAMRRHVEAGFHTLSAIESEFYR</sequence>
<keyword evidence="2" id="KW-0238">DNA-binding</keyword>
<dbReference type="InterPro" id="IPR036388">
    <property type="entry name" value="WH-like_DNA-bd_sf"/>
</dbReference>
<evidence type="ECO:0000256" key="2">
    <source>
        <dbReference type="ARBA" id="ARBA00023125"/>
    </source>
</evidence>
<dbReference type="InterPro" id="IPR011711">
    <property type="entry name" value="GntR_C"/>
</dbReference>
<name>A0ABW9XCE3_9SPHN</name>
<organism evidence="5 6">
    <name type="scientific">Novosphingobium ovatum</name>
    <dbReference type="NCBI Taxonomy" id="1908523"/>
    <lineage>
        <taxon>Bacteria</taxon>
        <taxon>Pseudomonadati</taxon>
        <taxon>Pseudomonadota</taxon>
        <taxon>Alphaproteobacteria</taxon>
        <taxon>Sphingomonadales</taxon>
        <taxon>Sphingomonadaceae</taxon>
        <taxon>Novosphingobium</taxon>
    </lineage>
</organism>